<gene>
    <name evidence="2" type="ORF">AUR66_08270</name>
</gene>
<name>A0A0W1SVB4_9EURY</name>
<dbReference type="InterPro" id="IPR021027">
    <property type="entry name" value="Transposase_put_HTH"/>
</dbReference>
<evidence type="ECO:0000313" key="3">
    <source>
        <dbReference type="Proteomes" id="UP000053157"/>
    </source>
</evidence>
<evidence type="ECO:0000259" key="1">
    <source>
        <dbReference type="Pfam" id="PF12323"/>
    </source>
</evidence>
<feature type="domain" description="Transposase putative helix-turn-helix" evidence="1">
    <location>
        <begin position="1"/>
        <end position="36"/>
    </location>
</feature>
<dbReference type="EMBL" id="LOPV01000058">
    <property type="protein sequence ID" value="KTG30354.1"/>
    <property type="molecule type" value="Genomic_DNA"/>
</dbReference>
<proteinExistence type="predicted"/>
<dbReference type="AlphaFoldDB" id="A0A0W1SVB4"/>
<comment type="caution">
    <text evidence="2">The sequence shown here is derived from an EMBL/GenBank/DDBJ whole genome shotgun (WGS) entry which is preliminary data.</text>
</comment>
<organism evidence="2 3">
    <name type="scientific">Haloferax profundi</name>
    <dbReference type="NCBI Taxonomy" id="1544718"/>
    <lineage>
        <taxon>Archaea</taxon>
        <taxon>Methanobacteriati</taxon>
        <taxon>Methanobacteriota</taxon>
        <taxon>Stenosarchaea group</taxon>
        <taxon>Halobacteria</taxon>
        <taxon>Halobacteriales</taxon>
        <taxon>Haloferacaceae</taxon>
        <taxon>Haloferax</taxon>
    </lineage>
</organism>
<protein>
    <recommendedName>
        <fullName evidence="1">Transposase putative helix-turn-helix domain-containing protein</fullName>
    </recommendedName>
</protein>
<sequence>MEQTFKYRVYPTDDVASEARRHINICREVYNHALGIYDSAPTGDKPTYTQLQNKLPAWKRKWESWSDVNSKCLQMAVRRIFSSLSVLKSLKSKGYNVGKLKWKSPREYRSIVFNQSGFDVDDNTGRTEHATLELSKLGTMNVDYHRPLPEDGTIKEIRLKEEKSGKWYASVVVDYDPEHPEKPAVENIQIEDTMTSSSS</sequence>
<keyword evidence="3" id="KW-1185">Reference proteome</keyword>
<dbReference type="Proteomes" id="UP000053157">
    <property type="component" value="Unassembled WGS sequence"/>
</dbReference>
<dbReference type="Pfam" id="PF12323">
    <property type="entry name" value="HTH_OrfB_IS605"/>
    <property type="match status" value="1"/>
</dbReference>
<reference evidence="2 3" key="1">
    <citation type="submission" date="2015-12" db="EMBL/GenBank/DDBJ databases">
        <title>Haloferax profundi sp. nov. isolated from the Discovery deep brine-seawater interface in the Red Sea.</title>
        <authorList>
            <person name="Zhang G."/>
            <person name="Stingl U."/>
            <person name="Rashid M."/>
        </authorList>
    </citation>
    <scope>NUCLEOTIDE SEQUENCE [LARGE SCALE GENOMIC DNA]</scope>
    <source>
        <strain evidence="2 3">SB29</strain>
    </source>
</reference>
<dbReference type="OrthoDB" id="33505at2157"/>
<accession>A0A0W1SVB4</accession>
<dbReference type="RefSeq" id="WP_058571079.1">
    <property type="nucleotide sequence ID" value="NZ_LOPV01000058.1"/>
</dbReference>
<evidence type="ECO:0000313" key="2">
    <source>
        <dbReference type="EMBL" id="KTG30354.1"/>
    </source>
</evidence>